<gene>
    <name evidence="14" type="ORF">A3J54_02550</name>
</gene>
<comment type="catalytic activity">
    <reaction evidence="12">
        <text>a di-trans,poly-cis-dolichyl phosphate + UDP-alpha-D-glucose = a di-trans,poly-cis-dolichyl beta-D-glucosyl phosphate + UDP</text>
        <dbReference type="Rhea" id="RHEA:15401"/>
        <dbReference type="Rhea" id="RHEA-COMP:19498"/>
        <dbReference type="Rhea" id="RHEA-COMP:19502"/>
        <dbReference type="ChEBI" id="CHEBI:57525"/>
        <dbReference type="ChEBI" id="CHEBI:57683"/>
        <dbReference type="ChEBI" id="CHEBI:58223"/>
        <dbReference type="ChEBI" id="CHEBI:58885"/>
        <dbReference type="EC" id="2.4.1.117"/>
    </reaction>
    <physiologicalReaction direction="left-to-right" evidence="12">
        <dbReference type="Rhea" id="RHEA:15402"/>
    </physiologicalReaction>
</comment>
<evidence type="ECO:0000256" key="12">
    <source>
        <dbReference type="ARBA" id="ARBA00045097"/>
    </source>
</evidence>
<evidence type="ECO:0000313" key="15">
    <source>
        <dbReference type="Proteomes" id="UP000176576"/>
    </source>
</evidence>
<evidence type="ECO:0000256" key="1">
    <source>
        <dbReference type="ARBA" id="ARBA00004389"/>
    </source>
</evidence>
<evidence type="ECO:0000256" key="2">
    <source>
        <dbReference type="ARBA" id="ARBA00004922"/>
    </source>
</evidence>
<keyword evidence="9" id="KW-0735">Signal-anchor</keyword>
<dbReference type="PANTHER" id="PTHR10859">
    <property type="entry name" value="GLYCOSYL TRANSFERASE"/>
    <property type="match status" value="1"/>
</dbReference>
<organism evidence="14 15">
    <name type="scientific">Candidatus Ryanbacteria bacterium RIFCSPHIGHO2_02_FULL_45_13b</name>
    <dbReference type="NCBI Taxonomy" id="1802117"/>
    <lineage>
        <taxon>Bacteria</taxon>
        <taxon>Candidatus Ryaniibacteriota</taxon>
    </lineage>
</organism>
<evidence type="ECO:0000256" key="4">
    <source>
        <dbReference type="ARBA" id="ARBA00012583"/>
    </source>
</evidence>
<protein>
    <recommendedName>
        <fullName evidence="4">dolichyl-phosphate beta-glucosyltransferase</fullName>
        <ecNumber evidence="4">2.4.1.117</ecNumber>
    </recommendedName>
</protein>
<evidence type="ECO:0000259" key="13">
    <source>
        <dbReference type="Pfam" id="PF00535"/>
    </source>
</evidence>
<keyword evidence="10" id="KW-1133">Transmembrane helix</keyword>
<dbReference type="InterPro" id="IPR035518">
    <property type="entry name" value="DPG_synthase"/>
</dbReference>
<dbReference type="EC" id="2.4.1.117" evidence="4"/>
<keyword evidence="8" id="KW-0256">Endoplasmic reticulum</keyword>
<feature type="domain" description="Glycosyltransferase 2-like" evidence="13">
    <location>
        <begin position="9"/>
        <end position="181"/>
    </location>
</feature>
<evidence type="ECO:0000256" key="8">
    <source>
        <dbReference type="ARBA" id="ARBA00022824"/>
    </source>
</evidence>
<dbReference type="InterPro" id="IPR029044">
    <property type="entry name" value="Nucleotide-diphossugar_trans"/>
</dbReference>
<evidence type="ECO:0000256" key="7">
    <source>
        <dbReference type="ARBA" id="ARBA00022692"/>
    </source>
</evidence>
<dbReference type="Proteomes" id="UP000176576">
    <property type="component" value="Unassembled WGS sequence"/>
</dbReference>
<keyword evidence="11" id="KW-0472">Membrane</keyword>
<evidence type="ECO:0000256" key="3">
    <source>
        <dbReference type="ARBA" id="ARBA00006739"/>
    </source>
</evidence>
<keyword evidence="7" id="KW-0812">Transmembrane</keyword>
<dbReference type="AlphaFoldDB" id="A0A1G2G7C4"/>
<dbReference type="GO" id="GO:0006487">
    <property type="term" value="P:protein N-linked glycosylation"/>
    <property type="evidence" value="ECO:0007669"/>
    <property type="project" value="TreeGrafter"/>
</dbReference>
<dbReference type="EMBL" id="MHNN01000015">
    <property type="protein sequence ID" value="OGZ46083.1"/>
    <property type="molecule type" value="Genomic_DNA"/>
</dbReference>
<evidence type="ECO:0000256" key="11">
    <source>
        <dbReference type="ARBA" id="ARBA00023136"/>
    </source>
</evidence>
<comment type="similarity">
    <text evidence="3">Belongs to the glycosyltransferase 2 family.</text>
</comment>
<keyword evidence="5" id="KW-0328">Glycosyltransferase</keyword>
<dbReference type="InterPro" id="IPR001173">
    <property type="entry name" value="Glyco_trans_2-like"/>
</dbReference>
<evidence type="ECO:0000256" key="9">
    <source>
        <dbReference type="ARBA" id="ARBA00022968"/>
    </source>
</evidence>
<keyword evidence="6" id="KW-0808">Transferase</keyword>
<dbReference type="CDD" id="cd04188">
    <property type="entry name" value="DPG_synthase"/>
    <property type="match status" value="1"/>
</dbReference>
<dbReference type="STRING" id="1802117.A3J54_02550"/>
<comment type="subcellular location">
    <subcellularLocation>
        <location evidence="1">Endoplasmic reticulum membrane</location>
        <topology evidence="1">Single-pass membrane protein</topology>
    </subcellularLocation>
</comment>
<evidence type="ECO:0000256" key="10">
    <source>
        <dbReference type="ARBA" id="ARBA00022989"/>
    </source>
</evidence>
<dbReference type="GO" id="GO:0004581">
    <property type="term" value="F:dolichyl-phosphate beta-glucosyltransferase activity"/>
    <property type="evidence" value="ECO:0007669"/>
    <property type="project" value="UniProtKB-EC"/>
</dbReference>
<reference evidence="14 15" key="1">
    <citation type="journal article" date="2016" name="Nat. Commun.">
        <title>Thousands of microbial genomes shed light on interconnected biogeochemical processes in an aquifer system.</title>
        <authorList>
            <person name="Anantharaman K."/>
            <person name="Brown C.T."/>
            <person name="Hug L.A."/>
            <person name="Sharon I."/>
            <person name="Castelle C.J."/>
            <person name="Probst A.J."/>
            <person name="Thomas B.C."/>
            <person name="Singh A."/>
            <person name="Wilkins M.J."/>
            <person name="Karaoz U."/>
            <person name="Brodie E.L."/>
            <person name="Williams K.H."/>
            <person name="Hubbard S.S."/>
            <person name="Banfield J.F."/>
        </authorList>
    </citation>
    <scope>NUCLEOTIDE SEQUENCE [LARGE SCALE GENOMIC DNA]</scope>
</reference>
<dbReference type="PANTHER" id="PTHR10859:SF91">
    <property type="entry name" value="DOLICHYL-PHOSPHATE BETA-GLUCOSYLTRANSFERASE"/>
    <property type="match status" value="1"/>
</dbReference>
<dbReference type="Pfam" id="PF00535">
    <property type="entry name" value="Glycos_transf_2"/>
    <property type="match status" value="1"/>
</dbReference>
<dbReference type="Gene3D" id="3.90.550.10">
    <property type="entry name" value="Spore Coat Polysaccharide Biosynthesis Protein SpsA, Chain A"/>
    <property type="match status" value="1"/>
</dbReference>
<dbReference type="SUPFAM" id="SSF53448">
    <property type="entry name" value="Nucleotide-diphospho-sugar transferases"/>
    <property type="match status" value="1"/>
</dbReference>
<evidence type="ECO:0000256" key="5">
    <source>
        <dbReference type="ARBA" id="ARBA00022676"/>
    </source>
</evidence>
<name>A0A1G2G7C4_9BACT</name>
<sequence length="247" mass="28382">MESEHPYVSIIVPAYNEEKRIERTLRRIDEYARQQAYTYEILVVVDNATDKTADVVRGLEAVISHLRLLWRDVNFGKGGSVTRGMMKAKGEVCLFTDADNSTDISHFEKMKPLFDAGHDVVITSRNPWDVAGAGQAISQPWHKRIMGIAGNIFIQIVAVRGIWDTQNGFKAFRKEAAERIFPQLTIYGWGFDIEILALARAMKLQIGIVPAHWMNDEESHVRIWNYFGVLWETVQVRWNLLMGRYKL</sequence>
<comment type="pathway">
    <text evidence="2">Protein modification; protein glycosylation.</text>
</comment>
<accession>A0A1G2G7C4</accession>
<comment type="caution">
    <text evidence="14">The sequence shown here is derived from an EMBL/GenBank/DDBJ whole genome shotgun (WGS) entry which is preliminary data.</text>
</comment>
<proteinExistence type="inferred from homology"/>
<evidence type="ECO:0000256" key="6">
    <source>
        <dbReference type="ARBA" id="ARBA00022679"/>
    </source>
</evidence>
<evidence type="ECO:0000313" key="14">
    <source>
        <dbReference type="EMBL" id="OGZ46083.1"/>
    </source>
</evidence>